<organism evidence="1 2">
    <name type="scientific">Diploptera punctata</name>
    <name type="common">Pacific beetle cockroach</name>
    <dbReference type="NCBI Taxonomy" id="6984"/>
    <lineage>
        <taxon>Eukaryota</taxon>
        <taxon>Metazoa</taxon>
        <taxon>Ecdysozoa</taxon>
        <taxon>Arthropoda</taxon>
        <taxon>Hexapoda</taxon>
        <taxon>Insecta</taxon>
        <taxon>Pterygota</taxon>
        <taxon>Neoptera</taxon>
        <taxon>Polyneoptera</taxon>
        <taxon>Dictyoptera</taxon>
        <taxon>Blattodea</taxon>
        <taxon>Blaberoidea</taxon>
        <taxon>Blaberidae</taxon>
        <taxon>Diplopterinae</taxon>
        <taxon>Diploptera</taxon>
    </lineage>
</organism>
<feature type="non-terminal residue" evidence="1">
    <location>
        <position position="1"/>
    </location>
</feature>
<reference evidence="1" key="1">
    <citation type="journal article" date="2023" name="IScience">
        <title>Live-bearing cockroach genome reveals convergent evolutionary mechanisms linked to viviparity in insects and beyond.</title>
        <authorList>
            <person name="Fouks B."/>
            <person name="Harrison M.C."/>
            <person name="Mikhailova A.A."/>
            <person name="Marchal E."/>
            <person name="English S."/>
            <person name="Carruthers M."/>
            <person name="Jennings E.C."/>
            <person name="Chiamaka E.L."/>
            <person name="Frigard R.A."/>
            <person name="Pippel M."/>
            <person name="Attardo G.M."/>
            <person name="Benoit J.B."/>
            <person name="Bornberg-Bauer E."/>
            <person name="Tobe S.S."/>
        </authorList>
    </citation>
    <scope>NUCLEOTIDE SEQUENCE</scope>
    <source>
        <strain evidence="1">Stay&amp;Tobe</strain>
    </source>
</reference>
<reference evidence="1" key="2">
    <citation type="submission" date="2023-05" db="EMBL/GenBank/DDBJ databases">
        <authorList>
            <person name="Fouks B."/>
        </authorList>
    </citation>
    <scope>NUCLEOTIDE SEQUENCE</scope>
    <source>
        <strain evidence="1">Stay&amp;Tobe</strain>
        <tissue evidence="1">Testes</tissue>
    </source>
</reference>
<evidence type="ECO:0000313" key="2">
    <source>
        <dbReference type="Proteomes" id="UP001233999"/>
    </source>
</evidence>
<sequence length="90" mass="10035">AVKKQYQSNFTKHVQLLQIFRCTCLMARSMRICETASASTPPLAPLYSPKMQLSEKPLCVASISCETTLLCTWIDLSSVSLMLAINHTQI</sequence>
<proteinExistence type="predicted"/>
<evidence type="ECO:0000313" key="1">
    <source>
        <dbReference type="EMBL" id="KAJ9585589.1"/>
    </source>
</evidence>
<name>A0AAD7ZRM8_DIPPU</name>
<dbReference type="Proteomes" id="UP001233999">
    <property type="component" value="Unassembled WGS sequence"/>
</dbReference>
<comment type="caution">
    <text evidence="1">The sequence shown here is derived from an EMBL/GenBank/DDBJ whole genome shotgun (WGS) entry which is preliminary data.</text>
</comment>
<protein>
    <submittedName>
        <fullName evidence="1">Uncharacterized protein</fullName>
    </submittedName>
</protein>
<dbReference type="EMBL" id="JASPKZ010007259">
    <property type="protein sequence ID" value="KAJ9585589.1"/>
    <property type="molecule type" value="Genomic_DNA"/>
</dbReference>
<keyword evidence="2" id="KW-1185">Reference proteome</keyword>
<dbReference type="AlphaFoldDB" id="A0AAD7ZRM8"/>
<gene>
    <name evidence="1" type="ORF">L9F63_002619</name>
</gene>
<feature type="non-terminal residue" evidence="1">
    <location>
        <position position="90"/>
    </location>
</feature>
<accession>A0AAD7ZRM8</accession>